<dbReference type="Proteomes" id="UP000015354">
    <property type="component" value="Unassembled WGS sequence"/>
</dbReference>
<name>S9VJB6_9TRYP</name>
<keyword evidence="2" id="KW-1185">Reference proteome</keyword>
<dbReference type="OrthoDB" id="271830at2759"/>
<dbReference type="AlphaFoldDB" id="S9VJB6"/>
<protein>
    <submittedName>
        <fullName evidence="1">Uncharacterized protein</fullName>
    </submittedName>
</protein>
<sequence length="480" mass="53265">MEDGLRREGVDPLAAVTVGVVNTQCTTLEALVEGVLRDAEARPGLGPFRFNAALLHQTVGLVHSARRDRAQAARQLLRALEGRRRWALTYAADPPPAAAVGEPYHISVQHVLDVGGLMPVLSGRCLAALRAPYQQLVKETEVAASEERLRVSAGAVHSGGAAAAALTTVTTLQAPPRVPSSVDAIACATYATNLLQSNEEARAALQRAIGLIDTGARRRLPRTTRQLLRQFAEFCSRHPLPNCKLTPVGLQERLKWSSYLEARDTALALFGSAQQARDAMKEMYLNHNQLRELRSAAVIAQDSADVAAIFFPALPPGWDPARLRQERTSLPHLRCPADAVPRHLWDPAVPNPYPHVMLKCSPQEADPITEDLFADLWRVLMDPAVMGQDMWFLQNTDMYLVLMRCLLHRLDWEAAVHLTTKMLEHSTYTFMVDHELTRIFQEIGDPAGCLAFKVATKLFDGRITRHGQTKREQYHQDQFN</sequence>
<dbReference type="EMBL" id="ATMH01007766">
    <property type="protein sequence ID" value="EPY23315.1"/>
    <property type="molecule type" value="Genomic_DNA"/>
</dbReference>
<proteinExistence type="predicted"/>
<comment type="caution">
    <text evidence="1">The sequence shown here is derived from an EMBL/GenBank/DDBJ whole genome shotgun (WGS) entry which is preliminary data.</text>
</comment>
<evidence type="ECO:0000313" key="1">
    <source>
        <dbReference type="EMBL" id="EPY23315.1"/>
    </source>
</evidence>
<organism evidence="1 2">
    <name type="scientific">Strigomonas culicis</name>
    <dbReference type="NCBI Taxonomy" id="28005"/>
    <lineage>
        <taxon>Eukaryota</taxon>
        <taxon>Discoba</taxon>
        <taxon>Euglenozoa</taxon>
        <taxon>Kinetoplastea</taxon>
        <taxon>Metakinetoplastina</taxon>
        <taxon>Trypanosomatida</taxon>
        <taxon>Trypanosomatidae</taxon>
        <taxon>Strigomonadinae</taxon>
        <taxon>Strigomonas</taxon>
    </lineage>
</organism>
<reference evidence="1 2" key="1">
    <citation type="journal article" date="2013" name="PLoS ONE">
        <title>Predicting the Proteins of Angomonas deanei, Strigomonas culicis and Their Respective Endosymbionts Reveals New Aspects of the Trypanosomatidae Family.</title>
        <authorList>
            <person name="Motta M.C."/>
            <person name="Martins A.C."/>
            <person name="de Souza S.S."/>
            <person name="Catta-Preta C.M."/>
            <person name="Silva R."/>
            <person name="Klein C.C."/>
            <person name="de Almeida L.G."/>
            <person name="de Lima Cunha O."/>
            <person name="Ciapina L.P."/>
            <person name="Brocchi M."/>
            <person name="Colabardini A.C."/>
            <person name="de Araujo Lima B."/>
            <person name="Machado C.R."/>
            <person name="de Almeida Soares C.M."/>
            <person name="Probst C.M."/>
            <person name="de Menezes C.B."/>
            <person name="Thompson C.E."/>
            <person name="Bartholomeu D.C."/>
            <person name="Gradia D.F."/>
            <person name="Pavoni D.P."/>
            <person name="Grisard E.C."/>
            <person name="Fantinatti-Garboggini F."/>
            <person name="Marchini F.K."/>
            <person name="Rodrigues-Luiz G.F."/>
            <person name="Wagner G."/>
            <person name="Goldman G.H."/>
            <person name="Fietto J.L."/>
            <person name="Elias M.C."/>
            <person name="Goldman M.H."/>
            <person name="Sagot M.F."/>
            <person name="Pereira M."/>
            <person name="Stoco P.H."/>
            <person name="de Mendonca-Neto R.P."/>
            <person name="Teixeira S.M."/>
            <person name="Maciel T.E."/>
            <person name="de Oliveira Mendes T.A."/>
            <person name="Urmenyi T.P."/>
            <person name="de Souza W."/>
            <person name="Schenkman S."/>
            <person name="de Vasconcelos A.T."/>
        </authorList>
    </citation>
    <scope>NUCLEOTIDE SEQUENCE [LARGE SCALE GENOMIC DNA]</scope>
</reference>
<evidence type="ECO:0000313" key="2">
    <source>
        <dbReference type="Proteomes" id="UP000015354"/>
    </source>
</evidence>
<accession>S9VJB6</accession>
<gene>
    <name evidence="1" type="ORF">STCU_07766</name>
</gene>